<organism evidence="1">
    <name type="scientific">marine metagenome</name>
    <dbReference type="NCBI Taxonomy" id="408172"/>
    <lineage>
        <taxon>unclassified sequences</taxon>
        <taxon>metagenomes</taxon>
        <taxon>ecological metagenomes</taxon>
    </lineage>
</organism>
<evidence type="ECO:0000313" key="1">
    <source>
        <dbReference type="EMBL" id="SVD88067.1"/>
    </source>
</evidence>
<gene>
    <name evidence="1" type="ORF">METZ01_LOCUS440921</name>
</gene>
<dbReference type="AlphaFoldDB" id="A0A382YXS3"/>
<name>A0A382YXS3_9ZZZZ</name>
<sequence length="63" mass="6948">MSILRRPVHLQFFRIAKNHAQPGRIICNGRLANDPHMGDVSRIDEVSVKAVDAPIPICEIGSS</sequence>
<proteinExistence type="predicted"/>
<dbReference type="EMBL" id="UINC01179400">
    <property type="protein sequence ID" value="SVD88067.1"/>
    <property type="molecule type" value="Genomic_DNA"/>
</dbReference>
<protein>
    <submittedName>
        <fullName evidence="1">Uncharacterized protein</fullName>
    </submittedName>
</protein>
<reference evidence="1" key="1">
    <citation type="submission" date="2018-05" db="EMBL/GenBank/DDBJ databases">
        <authorList>
            <person name="Lanie J.A."/>
            <person name="Ng W.-L."/>
            <person name="Kazmierczak K.M."/>
            <person name="Andrzejewski T.M."/>
            <person name="Davidsen T.M."/>
            <person name="Wayne K.J."/>
            <person name="Tettelin H."/>
            <person name="Glass J.I."/>
            <person name="Rusch D."/>
            <person name="Podicherti R."/>
            <person name="Tsui H.-C.T."/>
            <person name="Winkler M.E."/>
        </authorList>
    </citation>
    <scope>NUCLEOTIDE SEQUENCE</scope>
</reference>
<accession>A0A382YXS3</accession>